<dbReference type="PROSITE" id="PS50931">
    <property type="entry name" value="HTH_LYSR"/>
    <property type="match status" value="1"/>
</dbReference>
<name>A0A3E0VK85_9MICO</name>
<organism evidence="6 7">
    <name type="scientific">Subtercola boreus</name>
    <dbReference type="NCBI Taxonomy" id="120213"/>
    <lineage>
        <taxon>Bacteria</taxon>
        <taxon>Bacillati</taxon>
        <taxon>Actinomycetota</taxon>
        <taxon>Actinomycetes</taxon>
        <taxon>Micrococcales</taxon>
        <taxon>Microbacteriaceae</taxon>
        <taxon>Subtercola</taxon>
    </lineage>
</organism>
<dbReference type="PANTHER" id="PTHR30126">
    <property type="entry name" value="HTH-TYPE TRANSCRIPTIONAL REGULATOR"/>
    <property type="match status" value="1"/>
</dbReference>
<dbReference type="InterPro" id="IPR000847">
    <property type="entry name" value="LysR_HTH_N"/>
</dbReference>
<keyword evidence="2" id="KW-0805">Transcription regulation</keyword>
<keyword evidence="3" id="KW-0238">DNA-binding</keyword>
<gene>
    <name evidence="6" type="ORF">B7R54_14565</name>
</gene>
<dbReference type="EMBL" id="NBWZ01000001">
    <property type="protein sequence ID" value="RFA10296.1"/>
    <property type="molecule type" value="Genomic_DNA"/>
</dbReference>
<dbReference type="RefSeq" id="WP_116415678.1">
    <property type="nucleotide sequence ID" value="NZ_NBWZ01000001.1"/>
</dbReference>
<dbReference type="Pfam" id="PF03466">
    <property type="entry name" value="LysR_substrate"/>
    <property type="match status" value="1"/>
</dbReference>
<evidence type="ECO:0000256" key="4">
    <source>
        <dbReference type="ARBA" id="ARBA00023163"/>
    </source>
</evidence>
<evidence type="ECO:0000313" key="7">
    <source>
        <dbReference type="Proteomes" id="UP000256486"/>
    </source>
</evidence>
<dbReference type="Pfam" id="PF00126">
    <property type="entry name" value="HTH_1"/>
    <property type="match status" value="1"/>
</dbReference>
<evidence type="ECO:0000256" key="2">
    <source>
        <dbReference type="ARBA" id="ARBA00023015"/>
    </source>
</evidence>
<dbReference type="SUPFAM" id="SSF53850">
    <property type="entry name" value="Periplasmic binding protein-like II"/>
    <property type="match status" value="1"/>
</dbReference>
<dbReference type="AlphaFoldDB" id="A0A3E0VK85"/>
<keyword evidence="4" id="KW-0804">Transcription</keyword>
<comment type="similarity">
    <text evidence="1">Belongs to the LysR transcriptional regulatory family.</text>
</comment>
<evidence type="ECO:0000259" key="5">
    <source>
        <dbReference type="PROSITE" id="PS50931"/>
    </source>
</evidence>
<dbReference type="Proteomes" id="UP000256486">
    <property type="component" value="Unassembled WGS sequence"/>
</dbReference>
<evidence type="ECO:0000313" key="6">
    <source>
        <dbReference type="EMBL" id="RFA10296.1"/>
    </source>
</evidence>
<proteinExistence type="inferred from homology"/>
<feature type="domain" description="HTH lysR-type" evidence="5">
    <location>
        <begin position="1"/>
        <end position="58"/>
    </location>
</feature>
<reference evidence="6 7" key="1">
    <citation type="submission" date="2017-04" db="EMBL/GenBank/DDBJ databases">
        <title>Comparative genome analysis of Subtercola boreus.</title>
        <authorList>
            <person name="Cho Y.-J."/>
            <person name="Cho A."/>
            <person name="Kim O.-S."/>
            <person name="Lee J.-I."/>
        </authorList>
    </citation>
    <scope>NUCLEOTIDE SEQUENCE [LARGE SCALE GENOMIC DNA]</scope>
    <source>
        <strain evidence="6 7">K300</strain>
    </source>
</reference>
<protein>
    <recommendedName>
        <fullName evidence="5">HTH lysR-type domain-containing protein</fullName>
    </recommendedName>
</protein>
<dbReference type="GO" id="GO:0003700">
    <property type="term" value="F:DNA-binding transcription factor activity"/>
    <property type="evidence" value="ECO:0007669"/>
    <property type="project" value="InterPro"/>
</dbReference>
<dbReference type="PRINTS" id="PR00039">
    <property type="entry name" value="HTHLYSR"/>
</dbReference>
<comment type="caution">
    <text evidence="6">The sequence shown here is derived from an EMBL/GenBank/DDBJ whole genome shotgun (WGS) entry which is preliminary data.</text>
</comment>
<dbReference type="OrthoDB" id="3636008at2"/>
<dbReference type="GO" id="GO:0000976">
    <property type="term" value="F:transcription cis-regulatory region binding"/>
    <property type="evidence" value="ECO:0007669"/>
    <property type="project" value="TreeGrafter"/>
</dbReference>
<dbReference type="InterPro" id="IPR036388">
    <property type="entry name" value="WH-like_DNA-bd_sf"/>
</dbReference>
<dbReference type="InterPro" id="IPR005119">
    <property type="entry name" value="LysR_subst-bd"/>
</dbReference>
<dbReference type="CDD" id="cd05466">
    <property type="entry name" value="PBP2_LTTR_substrate"/>
    <property type="match status" value="1"/>
</dbReference>
<dbReference type="PANTHER" id="PTHR30126:SF40">
    <property type="entry name" value="HTH-TYPE TRANSCRIPTIONAL REGULATOR GLTR"/>
    <property type="match status" value="1"/>
</dbReference>
<dbReference type="Gene3D" id="3.40.190.290">
    <property type="match status" value="1"/>
</dbReference>
<sequence>MDLRGLEAVVAVNDCGSFSAAALALFISQPALTRRVALLERELQAKLFTRTARGVFLTEAGKAVIEPAERALRDAQDVLRALHPVPDRPPALLRLSAATNSGMERIGRLIARFHDDRPLVDVEFASAESTAAAVSALEEGKCDLAVVDQPVRSQTLTVTNLFQDDYLGVYAPRGGEKAGGIQMATRTIVEGRALVHLPESLHPHQPGKQLFDMVGVEPASTIKTHHPELLVSIALAGRAVAVVPRNVALAAQAAGACVIEPPKPITRTIGLASDRSENSIATSLFLRLAVAEFPHSAPQHLRIRNQS</sequence>
<evidence type="ECO:0000256" key="3">
    <source>
        <dbReference type="ARBA" id="ARBA00023125"/>
    </source>
</evidence>
<dbReference type="InterPro" id="IPR036390">
    <property type="entry name" value="WH_DNA-bd_sf"/>
</dbReference>
<keyword evidence="7" id="KW-1185">Reference proteome</keyword>
<evidence type="ECO:0000256" key="1">
    <source>
        <dbReference type="ARBA" id="ARBA00009437"/>
    </source>
</evidence>
<dbReference type="FunFam" id="1.10.10.10:FF:000001">
    <property type="entry name" value="LysR family transcriptional regulator"/>
    <property type="match status" value="1"/>
</dbReference>
<dbReference type="Gene3D" id="1.10.10.10">
    <property type="entry name" value="Winged helix-like DNA-binding domain superfamily/Winged helix DNA-binding domain"/>
    <property type="match status" value="1"/>
</dbReference>
<dbReference type="SUPFAM" id="SSF46785">
    <property type="entry name" value="Winged helix' DNA-binding domain"/>
    <property type="match status" value="1"/>
</dbReference>
<accession>A0A3E0VK85</accession>